<dbReference type="InterPro" id="IPR031314">
    <property type="entry name" value="DNK_dom"/>
</dbReference>
<protein>
    <submittedName>
        <fullName evidence="4">Deoxynucleoside kinase</fullName>
    </submittedName>
</protein>
<dbReference type="PANTHER" id="PTHR10513:SF46">
    <property type="entry name" value="DEOXYGUANOSINE KINASE"/>
    <property type="match status" value="1"/>
</dbReference>
<gene>
    <name evidence="4" type="ORF">M6D89_08065</name>
</gene>
<dbReference type="GO" id="GO:0005524">
    <property type="term" value="F:ATP binding"/>
    <property type="evidence" value="ECO:0007669"/>
    <property type="project" value="UniProtKB-KW"/>
</dbReference>
<dbReference type="SUPFAM" id="SSF52540">
    <property type="entry name" value="P-loop containing nucleoside triphosphate hydrolases"/>
    <property type="match status" value="1"/>
</dbReference>
<reference evidence="4" key="2">
    <citation type="submission" date="2023-01" db="EMBL/GenBank/DDBJ databases">
        <title>Gilvimarinus xylanilyticus HB14 isolated from Caulerpa lentillifera aquaculture base in Hainan, China.</title>
        <authorList>
            <person name="Zhang Y.-J."/>
        </authorList>
    </citation>
    <scope>NUCLEOTIDE SEQUENCE</scope>
    <source>
        <strain evidence="4">HB14</strain>
    </source>
</reference>
<proteinExistence type="predicted"/>
<dbReference type="InterPro" id="IPR002624">
    <property type="entry name" value="DCK/DGK"/>
</dbReference>
<dbReference type="PANTHER" id="PTHR10513">
    <property type="entry name" value="DEOXYNUCLEOSIDE KINASE"/>
    <property type="match status" value="1"/>
</dbReference>
<sequence length="227" mass="26353">MAELFEKLALDLSNIDLPRYIAIEGPIGVGKTTLSRNLAQLFNYDLLLELPQQNPFLERFYQDPKSVALQTQLFFLFQRAGQIQQLRQSDMFSQARVADFLMEKDQLFAQVTLDDDELAIYQQVYEKLTLDAPQPDLVIYLQAPQDVLQARVKQRGVTYEQSISDEYLQVLNEAYTSFFHYYDAAPLLIVNAQDLNLADNRDHFRQLVEYITTIKSGRHYYNPTPVL</sequence>
<feature type="domain" description="Deoxynucleoside kinase" evidence="3">
    <location>
        <begin position="21"/>
        <end position="213"/>
    </location>
</feature>
<keyword evidence="2" id="KW-0547">Nucleotide-binding</keyword>
<feature type="active site" description="Proton acceptor" evidence="1">
    <location>
        <position position="99"/>
    </location>
</feature>
<dbReference type="InterPro" id="IPR027417">
    <property type="entry name" value="P-loop_NTPase"/>
</dbReference>
<keyword evidence="2" id="KW-0067">ATP-binding</keyword>
<evidence type="ECO:0000259" key="3">
    <source>
        <dbReference type="Pfam" id="PF01712"/>
    </source>
</evidence>
<dbReference type="GO" id="GO:0019136">
    <property type="term" value="F:deoxynucleoside kinase activity"/>
    <property type="evidence" value="ECO:0007669"/>
    <property type="project" value="InterPro"/>
</dbReference>
<dbReference type="RefSeq" id="WP_253967502.1">
    <property type="nucleotide sequence ID" value="NZ_JAMFTH010000001.1"/>
</dbReference>
<evidence type="ECO:0000256" key="1">
    <source>
        <dbReference type="PIRSR" id="PIRSR000705-1"/>
    </source>
</evidence>
<dbReference type="AlphaFoldDB" id="A0A9X2KTX7"/>
<accession>A0A9X2KTX7</accession>
<feature type="binding site" evidence="2">
    <location>
        <begin position="25"/>
        <end position="33"/>
    </location>
    <ligand>
        <name>ATP</name>
        <dbReference type="ChEBI" id="CHEBI:30616"/>
    </ligand>
</feature>
<dbReference type="EMBL" id="JAMFTH010000001">
    <property type="protein sequence ID" value="MCP8899248.1"/>
    <property type="molecule type" value="Genomic_DNA"/>
</dbReference>
<keyword evidence="4" id="KW-0808">Transferase</keyword>
<comment type="caution">
    <text evidence="4">The sequence shown here is derived from an EMBL/GenBank/DDBJ whole genome shotgun (WGS) entry which is preliminary data.</text>
</comment>
<dbReference type="Gene3D" id="3.40.50.300">
    <property type="entry name" value="P-loop containing nucleotide triphosphate hydrolases"/>
    <property type="match status" value="1"/>
</dbReference>
<dbReference type="Pfam" id="PF01712">
    <property type="entry name" value="dNK"/>
    <property type="match status" value="1"/>
</dbReference>
<feature type="binding site" evidence="2">
    <location>
        <begin position="151"/>
        <end position="155"/>
    </location>
    <ligand>
        <name>ATP</name>
        <dbReference type="ChEBI" id="CHEBI:30616"/>
    </ligand>
</feature>
<dbReference type="CDD" id="cd01673">
    <property type="entry name" value="dNK"/>
    <property type="match status" value="1"/>
</dbReference>
<name>A0A9X2KTX7_9GAMM</name>
<dbReference type="GO" id="GO:0005737">
    <property type="term" value="C:cytoplasm"/>
    <property type="evidence" value="ECO:0007669"/>
    <property type="project" value="TreeGrafter"/>
</dbReference>
<dbReference type="InterPro" id="IPR050566">
    <property type="entry name" value="Deoxyribonucleoside_kinase"/>
</dbReference>
<keyword evidence="5" id="KW-1185">Reference proteome</keyword>
<dbReference type="Proteomes" id="UP001139319">
    <property type="component" value="Unassembled WGS sequence"/>
</dbReference>
<reference evidence="4" key="1">
    <citation type="submission" date="2022-05" db="EMBL/GenBank/DDBJ databases">
        <authorList>
            <person name="Sun H.-N."/>
        </authorList>
    </citation>
    <scope>NUCLEOTIDE SEQUENCE</scope>
    <source>
        <strain evidence="4">HB14</strain>
    </source>
</reference>
<evidence type="ECO:0000256" key="2">
    <source>
        <dbReference type="PIRSR" id="PIRSR000705-3"/>
    </source>
</evidence>
<organism evidence="4 5">
    <name type="scientific">Gilvimarinus xylanilyticus</name>
    <dbReference type="NCBI Taxonomy" id="2944139"/>
    <lineage>
        <taxon>Bacteria</taxon>
        <taxon>Pseudomonadati</taxon>
        <taxon>Pseudomonadota</taxon>
        <taxon>Gammaproteobacteria</taxon>
        <taxon>Cellvibrionales</taxon>
        <taxon>Cellvibrionaceae</taxon>
        <taxon>Gilvimarinus</taxon>
    </lineage>
</organism>
<evidence type="ECO:0000313" key="5">
    <source>
        <dbReference type="Proteomes" id="UP001139319"/>
    </source>
</evidence>
<keyword evidence="4" id="KW-0418">Kinase</keyword>
<dbReference type="PIRSF" id="PIRSF000705">
    <property type="entry name" value="DNK"/>
    <property type="match status" value="1"/>
</dbReference>
<evidence type="ECO:0000313" key="4">
    <source>
        <dbReference type="EMBL" id="MCP8899248.1"/>
    </source>
</evidence>